<accession>W6A6F9</accession>
<dbReference type="PATRIC" id="fig|1276246.3.peg.204"/>
<evidence type="ECO:0000313" key="2">
    <source>
        <dbReference type="EMBL" id="AHI52546.1"/>
    </source>
</evidence>
<dbReference type="RefSeq" id="WP_025362788.1">
    <property type="nucleotide sequence ID" value="NZ_CP006681.1"/>
</dbReference>
<evidence type="ECO:0000256" key="1">
    <source>
        <dbReference type="SAM" id="Phobius"/>
    </source>
</evidence>
<evidence type="ECO:0000313" key="3">
    <source>
        <dbReference type="Proteomes" id="UP000019267"/>
    </source>
</evidence>
<keyword evidence="1" id="KW-0472">Membrane</keyword>
<feature type="transmembrane region" description="Helical" evidence="1">
    <location>
        <begin position="59"/>
        <end position="84"/>
    </location>
</feature>
<keyword evidence="3" id="KW-1185">Reference proteome</keyword>
<protein>
    <submittedName>
        <fullName evidence="2">Uncharacterized protein</fullName>
    </submittedName>
</protein>
<feature type="transmembrane region" description="Helical" evidence="1">
    <location>
        <begin position="545"/>
        <end position="566"/>
    </location>
</feature>
<proteinExistence type="predicted"/>
<dbReference type="EMBL" id="CP006681">
    <property type="protein sequence ID" value="AHI52546.1"/>
    <property type="molecule type" value="Genomic_DNA"/>
</dbReference>
<organism evidence="2 3">
    <name type="scientific">Spiroplasma culicicola AES-1</name>
    <dbReference type="NCBI Taxonomy" id="1276246"/>
    <lineage>
        <taxon>Bacteria</taxon>
        <taxon>Bacillati</taxon>
        <taxon>Mycoplasmatota</taxon>
        <taxon>Mollicutes</taxon>
        <taxon>Entomoplasmatales</taxon>
        <taxon>Spiroplasmataceae</taxon>
        <taxon>Spiroplasma</taxon>
    </lineage>
</organism>
<keyword evidence="1" id="KW-1133">Transmembrane helix</keyword>
<feature type="transmembrane region" description="Helical" evidence="1">
    <location>
        <begin position="27"/>
        <end position="47"/>
    </location>
</feature>
<dbReference type="STRING" id="1276246.SCULI_v1c02050"/>
<feature type="transmembrane region" description="Helical" evidence="1">
    <location>
        <begin position="154"/>
        <end position="173"/>
    </location>
</feature>
<dbReference type="Proteomes" id="UP000019267">
    <property type="component" value="Chromosome"/>
</dbReference>
<name>W6A6F9_9MOLU</name>
<reference evidence="2 3" key="1">
    <citation type="journal article" date="2014" name="Genome Biol. Evol.">
        <title>Molecular evolution of the substrate utilization strategies and putative virulence factors in mosquito-associated Spiroplasma species.</title>
        <authorList>
            <person name="Chang T.H."/>
            <person name="Lo W.S."/>
            <person name="Ku C."/>
            <person name="Chen L.L."/>
            <person name="Kuo C.H."/>
        </authorList>
    </citation>
    <scope>NUCLEOTIDE SEQUENCE [LARGE SCALE GENOMIC DNA]</scope>
    <source>
        <strain evidence="2">AES-1</strain>
    </source>
</reference>
<dbReference type="AlphaFoldDB" id="W6A6F9"/>
<feature type="transmembrane region" description="Helical" evidence="1">
    <location>
        <begin position="105"/>
        <end position="134"/>
    </location>
</feature>
<feature type="transmembrane region" description="Helical" evidence="1">
    <location>
        <begin position="180"/>
        <end position="199"/>
    </location>
</feature>
<keyword evidence="1" id="KW-0812">Transmembrane</keyword>
<sequence>MKDKIRYSDFFIIYWFNFKKILSRTKVLIYSFFIFFNIIFSILLIYLSKDRTHSTVNSIFIFNIINILYLSVFNIFSITNFINIEKETGIYNLERRKKIKKTTQFFSKLFVNRTITMCFISIQIILLSIIFIPFVDSYQNYNLIYNKLLLGYCASYLFDLGFMAFLILITSIFKLRTSIIISSFIASTFLLNPILGGMMPQIINGENISYLTNSYQYNRIYFKSELIKLIDKYPNGFTKKLMDSRKEIENDYEYISNSNKETKIDEIFKKIIIDLSYFSGRTFDLKIIIKEFIEELKETLEDNSEYISLLDSIDYKLNVQNLGKDLLFEIFYELNNSKEIIETKEELNKTILNKFAKIYSKSEIKELNNLVYQWYFRTDISLQTQKINNLFSDLYSNLKIDDSTSKAQLNNWMTNRLINQKDENWLTQEYTFYLLGLLNNVFDFNTNYFTNIQENADWINSSSFGVLSVVSPWTTFNMFQFYNVTNRTDYLTIDMQSKSNIDLYIPVYFDLTINGELKFPLLGSYMINEEYSNKNYDLYKKEKVIYLYINYLVLFSLILLALFYGYSRY</sequence>
<gene>
    <name evidence="2" type="ORF">SCULI_v1c02050</name>
</gene>
<dbReference type="KEGG" id="scq:SCULI_v1c02050"/>
<dbReference type="HOGENOM" id="CLU_478885_0_0_14"/>